<accession>A0ABY7FQ42</accession>
<reference evidence="1" key="1">
    <citation type="submission" date="2022-11" db="EMBL/GenBank/DDBJ databases">
        <title>Centuries of genome instability and evolution in soft-shell clam transmissible cancer (bioRxiv).</title>
        <authorList>
            <person name="Hart S.F.M."/>
            <person name="Yonemitsu M.A."/>
            <person name="Giersch R.M."/>
            <person name="Beal B.F."/>
            <person name="Arriagada G."/>
            <person name="Davis B.W."/>
            <person name="Ostrander E.A."/>
            <person name="Goff S.P."/>
            <person name="Metzger M.J."/>
        </authorList>
    </citation>
    <scope>NUCLEOTIDE SEQUENCE</scope>
    <source>
        <strain evidence="1">MELC-2E11</strain>
        <tissue evidence="1">Siphon/mantle</tissue>
    </source>
</reference>
<dbReference type="Proteomes" id="UP001164746">
    <property type="component" value="Chromosome 13"/>
</dbReference>
<name>A0ABY7FQ42_MYAAR</name>
<evidence type="ECO:0000313" key="2">
    <source>
        <dbReference type="Proteomes" id="UP001164746"/>
    </source>
</evidence>
<evidence type="ECO:0000313" key="1">
    <source>
        <dbReference type="EMBL" id="WAR24150.1"/>
    </source>
</evidence>
<dbReference type="EMBL" id="CP111024">
    <property type="protein sequence ID" value="WAR24150.1"/>
    <property type="molecule type" value="Genomic_DNA"/>
</dbReference>
<protein>
    <submittedName>
        <fullName evidence="1">OGFD1-like protein</fullName>
    </submittedName>
</protein>
<gene>
    <name evidence="1" type="ORF">MAR_037819</name>
</gene>
<keyword evidence="2" id="KW-1185">Reference proteome</keyword>
<proteinExistence type="predicted"/>
<sequence>MYPQTGKHTVEYIFNEKKMKTPCKSRCRTCVRHWGHQSYTLVHDTDTEGAEFAFDLVLYVGCAVADGHSSGKFAGPGVQKPRYIEVCEVPKYRGQQNGDQVLLCYVLFIMKEGITTCLYGLR</sequence>
<organism evidence="1 2">
    <name type="scientific">Mya arenaria</name>
    <name type="common">Soft-shell clam</name>
    <dbReference type="NCBI Taxonomy" id="6604"/>
    <lineage>
        <taxon>Eukaryota</taxon>
        <taxon>Metazoa</taxon>
        <taxon>Spiralia</taxon>
        <taxon>Lophotrochozoa</taxon>
        <taxon>Mollusca</taxon>
        <taxon>Bivalvia</taxon>
        <taxon>Autobranchia</taxon>
        <taxon>Heteroconchia</taxon>
        <taxon>Euheterodonta</taxon>
        <taxon>Imparidentia</taxon>
        <taxon>Neoheterodontei</taxon>
        <taxon>Myida</taxon>
        <taxon>Myoidea</taxon>
        <taxon>Myidae</taxon>
        <taxon>Mya</taxon>
    </lineage>
</organism>